<dbReference type="InParanoid" id="A0A371RK07"/>
<evidence type="ECO:0008006" key="4">
    <source>
        <dbReference type="Google" id="ProtNLM"/>
    </source>
</evidence>
<name>A0A371RK07_9PROT</name>
<dbReference type="SUPFAM" id="SSF141371">
    <property type="entry name" value="PilZ domain-like"/>
    <property type="match status" value="1"/>
</dbReference>
<evidence type="ECO:0000313" key="2">
    <source>
        <dbReference type="EMBL" id="RFB05789.1"/>
    </source>
</evidence>
<evidence type="ECO:0000256" key="1">
    <source>
        <dbReference type="SAM" id="Phobius"/>
    </source>
</evidence>
<keyword evidence="3" id="KW-1185">Reference proteome</keyword>
<gene>
    <name evidence="2" type="ORF">DX908_11235</name>
</gene>
<dbReference type="AlphaFoldDB" id="A0A371RK07"/>
<proteinExistence type="predicted"/>
<accession>A0A371RK07</accession>
<organism evidence="2 3">
    <name type="scientific">Parvularcula marina</name>
    <dbReference type="NCBI Taxonomy" id="2292771"/>
    <lineage>
        <taxon>Bacteria</taxon>
        <taxon>Pseudomonadati</taxon>
        <taxon>Pseudomonadota</taxon>
        <taxon>Alphaproteobacteria</taxon>
        <taxon>Parvularculales</taxon>
        <taxon>Parvularculaceae</taxon>
        <taxon>Parvularcula</taxon>
    </lineage>
</organism>
<comment type="caution">
    <text evidence="2">The sequence shown here is derived from an EMBL/GenBank/DDBJ whole genome shotgun (WGS) entry which is preliminary data.</text>
</comment>
<protein>
    <recommendedName>
        <fullName evidence="4">PilZ domain-containing protein</fullName>
    </recommendedName>
</protein>
<evidence type="ECO:0000313" key="3">
    <source>
        <dbReference type="Proteomes" id="UP000264589"/>
    </source>
</evidence>
<keyword evidence="1" id="KW-0472">Membrane</keyword>
<dbReference type="OrthoDB" id="7929489at2"/>
<sequence>MPGLFLVLALMGSGGFSTDMGGAVTPCADIARLERIAIHSHEARNAYGERHFRLEMGDIEELTSGLSADSLVPGTSSSFLKHRDRLADYIAGNREAVRLYKAGDKQAAIRMLQKSNTRSAWRARSVLTDFWGCRQETGETQYQEWRDKRRQTTLEADKQPRIKKRPRSIPAWKVTLLKARAMANDAKEGMMSQVSKALPEEMRSEGKEWIILSTAGLMLIGMFFCWRIFKAGERSNRQPCRISARLIAKGGNYDVKIVDLGRGGAKLMGGPQLDPKTPMQLKIGKRVLKGKSAWANRQYSGIAFQRKLRPEILSAILKQDQSTGSDLMTGKKSGSQALAT</sequence>
<keyword evidence="1" id="KW-0812">Transmembrane</keyword>
<reference evidence="2 3" key="1">
    <citation type="submission" date="2018-08" db="EMBL/GenBank/DDBJ databases">
        <title>Parvularcula sp. SM1705, isolated from surface water of the South Sea China.</title>
        <authorList>
            <person name="Sun L."/>
        </authorList>
    </citation>
    <scope>NUCLEOTIDE SEQUENCE [LARGE SCALE GENOMIC DNA]</scope>
    <source>
        <strain evidence="2 3">SM1705</strain>
    </source>
</reference>
<keyword evidence="1" id="KW-1133">Transmembrane helix</keyword>
<dbReference type="Proteomes" id="UP000264589">
    <property type="component" value="Unassembled WGS sequence"/>
</dbReference>
<dbReference type="EMBL" id="QUQO01000001">
    <property type="protein sequence ID" value="RFB05789.1"/>
    <property type="molecule type" value="Genomic_DNA"/>
</dbReference>
<feature type="transmembrane region" description="Helical" evidence="1">
    <location>
        <begin position="209"/>
        <end position="229"/>
    </location>
</feature>
<dbReference type="RefSeq" id="WP_116392422.1">
    <property type="nucleotide sequence ID" value="NZ_QUQO01000001.1"/>
</dbReference>